<feature type="transmembrane region" description="Helical" evidence="1">
    <location>
        <begin position="42"/>
        <end position="60"/>
    </location>
</feature>
<organism evidence="2 3">
    <name type="scientific">Vescimonas coprocola</name>
    <dbReference type="NCBI Taxonomy" id="2714355"/>
    <lineage>
        <taxon>Bacteria</taxon>
        <taxon>Bacillati</taxon>
        <taxon>Bacillota</taxon>
        <taxon>Clostridia</taxon>
        <taxon>Eubacteriales</taxon>
        <taxon>Oscillospiraceae</taxon>
        <taxon>Vescimonas</taxon>
    </lineage>
</organism>
<dbReference type="RefSeq" id="WP_213540424.1">
    <property type="nucleotide sequence ID" value="NZ_AP023418.1"/>
</dbReference>
<name>A0A810Q1A2_9FIRM</name>
<evidence type="ECO:0000256" key="1">
    <source>
        <dbReference type="SAM" id="Phobius"/>
    </source>
</evidence>
<protein>
    <submittedName>
        <fullName evidence="2">Uncharacterized protein</fullName>
    </submittedName>
</protein>
<evidence type="ECO:0000313" key="3">
    <source>
        <dbReference type="Proteomes" id="UP000681035"/>
    </source>
</evidence>
<dbReference type="AlphaFoldDB" id="A0A810Q1A2"/>
<accession>A0A810Q1A2</accession>
<reference evidence="2" key="1">
    <citation type="submission" date="2020-09" db="EMBL/GenBank/DDBJ databases">
        <title>New species isolated from human feces.</title>
        <authorList>
            <person name="Kitahara M."/>
            <person name="Shigeno Y."/>
            <person name="Shime M."/>
            <person name="Matsumoto Y."/>
            <person name="Nakamura S."/>
            <person name="Motooka D."/>
            <person name="Fukuoka S."/>
            <person name="Nishikawa H."/>
            <person name="Benno Y."/>
        </authorList>
    </citation>
    <scope>NUCLEOTIDE SEQUENCE</scope>
    <source>
        <strain evidence="2">MM50</strain>
    </source>
</reference>
<keyword evidence="1" id="KW-0812">Transmembrane</keyword>
<sequence>MGQIKGAPAPLKRKLFLTGIIGAGCLLIGVSMCFILKDRIMLFLSLAVFVASAGRALSYYRIITDKSYETVEGVCVSVVPKPLRKYRKIKIMDGDGNESTMLLGKQSKVKIGYRYRFYFKETQHISLGSEYLNSAMSSDHFLGYEELGEFTAEATE</sequence>
<keyword evidence="1" id="KW-1133">Transmembrane helix</keyword>
<keyword evidence="1" id="KW-0472">Membrane</keyword>
<keyword evidence="3" id="KW-1185">Reference proteome</keyword>
<feature type="transmembrane region" description="Helical" evidence="1">
    <location>
        <begin position="15"/>
        <end position="35"/>
    </location>
</feature>
<evidence type="ECO:0000313" key="2">
    <source>
        <dbReference type="EMBL" id="BCK81730.1"/>
    </source>
</evidence>
<dbReference type="Proteomes" id="UP000681035">
    <property type="component" value="Chromosome"/>
</dbReference>
<proteinExistence type="predicted"/>
<dbReference type="KEGG" id="vcop:MM50RIKEN_14930"/>
<dbReference type="EMBL" id="AP023418">
    <property type="protein sequence ID" value="BCK81730.1"/>
    <property type="molecule type" value="Genomic_DNA"/>
</dbReference>
<gene>
    <name evidence="2" type="ORF">MM50RIKEN_14930</name>
</gene>
<dbReference type="PROSITE" id="PS51257">
    <property type="entry name" value="PROKAR_LIPOPROTEIN"/>
    <property type="match status" value="1"/>
</dbReference>